<sequence>MKCNRLQLMQRNHSALNPRQAILLYYYDEITGNHRDKSVHGLEKEEKQMNMLHKCKHILKQNYRLTNTAREVPNKYK</sequence>
<dbReference type="AlphaFoldDB" id="A0A0B6YWZ5"/>
<proteinExistence type="predicted"/>
<evidence type="ECO:0000313" key="1">
    <source>
        <dbReference type="EMBL" id="CEK59970.1"/>
    </source>
</evidence>
<reference evidence="1" key="1">
    <citation type="submission" date="2014-12" db="EMBL/GenBank/DDBJ databases">
        <title>Insight into the proteome of Arion vulgaris.</title>
        <authorList>
            <person name="Aradska J."/>
            <person name="Bulat T."/>
            <person name="Smidak R."/>
            <person name="Sarate P."/>
            <person name="Gangsoo J."/>
            <person name="Sialana F."/>
            <person name="Bilban M."/>
            <person name="Lubec G."/>
        </authorList>
    </citation>
    <scope>NUCLEOTIDE SEQUENCE</scope>
    <source>
        <tissue evidence="1">Skin</tissue>
    </source>
</reference>
<name>A0A0B6YWZ5_9EUPU</name>
<gene>
    <name evidence="1" type="primary">ORF38019</name>
</gene>
<dbReference type="EMBL" id="HACG01013105">
    <property type="protein sequence ID" value="CEK59970.1"/>
    <property type="molecule type" value="Transcribed_RNA"/>
</dbReference>
<accession>A0A0B6YWZ5</accession>
<protein>
    <submittedName>
        <fullName evidence="1">Uncharacterized protein</fullName>
    </submittedName>
</protein>
<organism evidence="1">
    <name type="scientific">Arion vulgaris</name>
    <dbReference type="NCBI Taxonomy" id="1028688"/>
    <lineage>
        <taxon>Eukaryota</taxon>
        <taxon>Metazoa</taxon>
        <taxon>Spiralia</taxon>
        <taxon>Lophotrochozoa</taxon>
        <taxon>Mollusca</taxon>
        <taxon>Gastropoda</taxon>
        <taxon>Heterobranchia</taxon>
        <taxon>Euthyneura</taxon>
        <taxon>Panpulmonata</taxon>
        <taxon>Eupulmonata</taxon>
        <taxon>Stylommatophora</taxon>
        <taxon>Helicina</taxon>
        <taxon>Arionoidea</taxon>
        <taxon>Arionidae</taxon>
        <taxon>Arion</taxon>
    </lineage>
</organism>